<reference evidence="1" key="1">
    <citation type="submission" date="2020-05" db="EMBL/GenBank/DDBJ databases">
        <authorList>
            <person name="Chiriac C."/>
            <person name="Salcher M."/>
            <person name="Ghai R."/>
            <person name="Kavagutti S V."/>
        </authorList>
    </citation>
    <scope>NUCLEOTIDE SEQUENCE</scope>
</reference>
<organism evidence="1">
    <name type="scientific">freshwater metagenome</name>
    <dbReference type="NCBI Taxonomy" id="449393"/>
    <lineage>
        <taxon>unclassified sequences</taxon>
        <taxon>metagenomes</taxon>
        <taxon>ecological metagenomes</taxon>
    </lineage>
</organism>
<sequence length="85" mass="9131">MADRHVAAQRLEAGLVEHLGYQAHVLEDHDVTAVAHRDAGGLLTSMLECVEPEVGELRDIVAGGPDPEYPACVLRTPLAGHEVVR</sequence>
<dbReference type="AlphaFoldDB" id="A0A6J7KM08"/>
<gene>
    <name evidence="1" type="ORF">UFOPK3772_01939</name>
</gene>
<protein>
    <submittedName>
        <fullName evidence="1">Unannotated protein</fullName>
    </submittedName>
</protein>
<dbReference type="EMBL" id="CAFBNE010000063">
    <property type="protein sequence ID" value="CAB4957030.1"/>
    <property type="molecule type" value="Genomic_DNA"/>
</dbReference>
<proteinExistence type="predicted"/>
<name>A0A6J7KM08_9ZZZZ</name>
<evidence type="ECO:0000313" key="1">
    <source>
        <dbReference type="EMBL" id="CAB4957030.1"/>
    </source>
</evidence>
<accession>A0A6J7KM08</accession>